<reference evidence="5 6" key="1">
    <citation type="submission" date="2016-12" db="EMBL/GenBank/DDBJ databases">
        <title>Draft genome sequences of strains Salinicola socius SMB35, Salinicola sp. MH3R3-1 and Chromohalobacter sp. SMB17 from the Verkhnekamsk potash mining region of Russia.</title>
        <authorList>
            <person name="Mavrodi D.V."/>
            <person name="Olsson B.E."/>
            <person name="Korsakova E.S."/>
            <person name="Pyankova A."/>
            <person name="Mavrodi O.V."/>
            <person name="Plotnikova E.G."/>
        </authorList>
    </citation>
    <scope>NUCLEOTIDE SEQUENCE [LARGE SCALE GENOMIC DNA]</scope>
    <source>
        <strain evidence="5 6">SMB35</strain>
    </source>
</reference>
<organism evidence="5 6">
    <name type="scientific">Salinicola socius</name>
    <dbReference type="NCBI Taxonomy" id="404433"/>
    <lineage>
        <taxon>Bacteria</taxon>
        <taxon>Pseudomonadati</taxon>
        <taxon>Pseudomonadota</taxon>
        <taxon>Gammaproteobacteria</taxon>
        <taxon>Oceanospirillales</taxon>
        <taxon>Halomonadaceae</taxon>
        <taxon>Salinicola</taxon>
    </lineage>
</organism>
<accession>A0A1Q8SN70</accession>
<comment type="caution">
    <text evidence="5">The sequence shown here is derived from an EMBL/GenBank/DDBJ whole genome shotgun (WGS) entry which is preliminary data.</text>
</comment>
<dbReference type="Gene3D" id="3.50.30.10">
    <property type="entry name" value="Phosphohistidine domain"/>
    <property type="match status" value="1"/>
</dbReference>
<dbReference type="EMBL" id="MSDO01000028">
    <property type="protein sequence ID" value="OLO02873.1"/>
    <property type="molecule type" value="Genomic_DNA"/>
</dbReference>
<protein>
    <submittedName>
        <fullName evidence="5">Uncharacterized protein</fullName>
    </submittedName>
</protein>
<dbReference type="STRING" id="404433.BTW07_17245"/>
<dbReference type="Pfam" id="PF04412">
    <property type="entry name" value="AcnX"/>
    <property type="match status" value="1"/>
</dbReference>
<dbReference type="GO" id="GO:0016829">
    <property type="term" value="F:lyase activity"/>
    <property type="evidence" value="ECO:0007669"/>
    <property type="project" value="UniProtKB-KW"/>
</dbReference>
<dbReference type="CDD" id="cd01356">
    <property type="entry name" value="AcnX_swivel"/>
    <property type="match status" value="1"/>
</dbReference>
<evidence type="ECO:0000313" key="6">
    <source>
        <dbReference type="Proteomes" id="UP000186878"/>
    </source>
</evidence>
<evidence type="ECO:0000313" key="5">
    <source>
        <dbReference type="EMBL" id="OLO02873.1"/>
    </source>
</evidence>
<dbReference type="InterPro" id="IPR007506">
    <property type="entry name" value="PMDh-L-like_dom"/>
</dbReference>
<gene>
    <name evidence="5" type="ORF">BTW07_17245</name>
</gene>
<evidence type="ECO:0000256" key="1">
    <source>
        <dbReference type="ARBA" id="ARBA00023004"/>
    </source>
</evidence>
<keyword evidence="2" id="KW-0456">Lyase</keyword>
<dbReference type="PANTHER" id="PTHR36577">
    <property type="entry name" value="DUF521 DOMAIN PROTEIN (AFU_ORTHOLOGUE AFUA_6G00490)"/>
    <property type="match status" value="1"/>
</dbReference>
<dbReference type="AlphaFoldDB" id="A0A1Q8SN70"/>
<dbReference type="Proteomes" id="UP000186878">
    <property type="component" value="Unassembled WGS sequence"/>
</dbReference>
<proteinExistence type="predicted"/>
<dbReference type="Pfam" id="PF01989">
    <property type="entry name" value="AcnX_swivel_put"/>
    <property type="match status" value="1"/>
</dbReference>
<dbReference type="InterPro" id="IPR002840">
    <property type="entry name" value="PMDh-S-like_dom"/>
</dbReference>
<keyword evidence="6" id="KW-1185">Reference proteome</keyword>
<sequence length="349" mass="35892">MFLALSGVADGYGPECDTEVSAFDGAFGGSIVMTRRLESLSFYLSANECLVEGEGSGVVMASSTPLGLWGGVDPSRGEIIDPHHPLCGESLVGRALVVPHDQGSDIGGAVLLEAIYAGQAPALIVLDRADGIIALGAIVAEEVLSLSVPIVVLDAARFALAQSARLITLHRGRQLVLSGPHLAGLANVIAGGELGHEQPPATAANDGFALSPRDRRCLDGENGPAARAAMRVVLRMARLQGACELVDVARVAFDGYRYAGPAGLAVAERLAGWEKAADRPGPVDTVATPEASKRLLELCQRLGGSPVSTAAPSARHPPWPWLLGLCIAVTGRAPALADGRPGSGLPFSG</sequence>
<evidence type="ECO:0000259" key="3">
    <source>
        <dbReference type="Pfam" id="PF01989"/>
    </source>
</evidence>
<evidence type="ECO:0000259" key="4">
    <source>
        <dbReference type="Pfam" id="PF04412"/>
    </source>
</evidence>
<feature type="domain" description="Phosphomevalonate dehydratase large subunit-like" evidence="4">
    <location>
        <begin position="210"/>
        <end position="275"/>
    </location>
</feature>
<dbReference type="PANTHER" id="PTHR36577:SF3">
    <property type="entry name" value="DUF521 DOMAIN PROTEIN (AFU_ORTHOLOGUE AFUA_6G00490)"/>
    <property type="match status" value="1"/>
</dbReference>
<dbReference type="SUPFAM" id="SSF52016">
    <property type="entry name" value="LeuD/IlvD-like"/>
    <property type="match status" value="1"/>
</dbReference>
<keyword evidence="1" id="KW-0408">Iron</keyword>
<evidence type="ECO:0000256" key="2">
    <source>
        <dbReference type="ARBA" id="ARBA00023239"/>
    </source>
</evidence>
<name>A0A1Q8SN70_9GAMM</name>
<feature type="domain" description="Phosphomevalonate dehydratase small subunit-like" evidence="3">
    <location>
        <begin position="68"/>
        <end position="151"/>
    </location>
</feature>